<dbReference type="InterPro" id="IPR014436">
    <property type="entry name" value="Extradiol_dOase_DODA"/>
</dbReference>
<reference evidence="7 8" key="1">
    <citation type="journal article" date="2021" name="ACS Chem. Biol.">
        <title>Genomic-Led Discovery of a Novel Glycopeptide Antibiotic by Nonomuraea coxensis DSM 45129.</title>
        <authorList>
            <person name="Yushchuk O."/>
            <person name="Vior N.M."/>
            <person name="Andreo-Vidal A."/>
            <person name="Berini F."/>
            <person name="Ruckert C."/>
            <person name="Busche T."/>
            <person name="Binda E."/>
            <person name="Kalinowski J."/>
            <person name="Truman A.W."/>
            <person name="Marinelli F."/>
        </authorList>
    </citation>
    <scope>NUCLEOTIDE SEQUENCE [LARGE SCALE GENOMIC DNA]</scope>
    <source>
        <strain evidence="7 8">DSM 45129</strain>
    </source>
</reference>
<dbReference type="InterPro" id="IPR004183">
    <property type="entry name" value="Xdiol_dOase_suB"/>
</dbReference>
<comment type="similarity">
    <text evidence="2">Belongs to the DODA-type extradiol aromatic ring-opening dioxygenase family.</text>
</comment>
<evidence type="ECO:0000256" key="4">
    <source>
        <dbReference type="ARBA" id="ARBA00022833"/>
    </source>
</evidence>
<dbReference type="Pfam" id="PF02900">
    <property type="entry name" value="LigB"/>
    <property type="match status" value="1"/>
</dbReference>
<dbReference type="PANTHER" id="PTHR30096:SF0">
    <property type="entry name" value="4,5-DOPA DIOXYGENASE EXTRADIOL-LIKE PROTEIN"/>
    <property type="match status" value="1"/>
</dbReference>
<name>A0ABX8U265_9ACTN</name>
<keyword evidence="8" id="KW-1185">Reference proteome</keyword>
<feature type="domain" description="Extradiol ring-cleavage dioxygenase class III enzyme subunit B" evidence="6">
    <location>
        <begin position="71"/>
        <end position="284"/>
    </location>
</feature>
<evidence type="ECO:0000256" key="2">
    <source>
        <dbReference type="ARBA" id="ARBA00007581"/>
    </source>
</evidence>
<dbReference type="EMBL" id="CP068985">
    <property type="protein sequence ID" value="QYC41748.1"/>
    <property type="molecule type" value="Genomic_DNA"/>
</dbReference>
<proteinExistence type="inferred from homology"/>
<gene>
    <name evidence="7" type="ORF">Nocox_20700</name>
</gene>
<dbReference type="Proteomes" id="UP000824681">
    <property type="component" value="Chromosome"/>
</dbReference>
<evidence type="ECO:0000256" key="5">
    <source>
        <dbReference type="ARBA" id="ARBA00023002"/>
    </source>
</evidence>
<dbReference type="CDD" id="cd07363">
    <property type="entry name" value="45_DOPA_Dioxygenase"/>
    <property type="match status" value="1"/>
</dbReference>
<evidence type="ECO:0000256" key="1">
    <source>
        <dbReference type="ARBA" id="ARBA00001947"/>
    </source>
</evidence>
<keyword evidence="4" id="KW-0862">Zinc</keyword>
<accession>A0ABX8U265</accession>
<keyword evidence="7" id="KW-0223">Dioxygenase</keyword>
<protein>
    <submittedName>
        <fullName evidence="7">LigB family dioxygenase</fullName>
    </submittedName>
</protein>
<keyword evidence="3" id="KW-0479">Metal-binding</keyword>
<dbReference type="RefSeq" id="WP_020543540.1">
    <property type="nucleotide sequence ID" value="NZ_CP068985.1"/>
</dbReference>
<keyword evidence="5" id="KW-0560">Oxidoreductase</keyword>
<sequence length="308" mass="33237">MTTPAPSPTAPSPTAAADARIPAAHPFAAHLRRAAALEAADPHRAWTPQDGPLPSLYLSHGGGPLPFQSPEWLTPLHDWARSLPKPKAILVVSAHWESAPLSVSADRPDELVYDFGGFDALYYTFRYDTPDAGDLSRQVTGLMPDTEHVHRHGRRGLDHGAWVPLKIMYPAADIPVLQLSLPTEDPDRLLAIGARLRPLRDQGVLVIGSGHMTHGLPFLTREMFQGNVVPGWSSDFDAWAADALARGDVAELARFRTAAPGMPYAHPTVEHFTPLFVTLGAATDPAAPVVTRLDGYGVGLSRRSFEAA</sequence>
<dbReference type="Gene3D" id="3.40.830.10">
    <property type="entry name" value="LigB-like"/>
    <property type="match status" value="1"/>
</dbReference>
<organism evidence="7 8">
    <name type="scientific">Nonomuraea coxensis DSM 45129</name>
    <dbReference type="NCBI Taxonomy" id="1122611"/>
    <lineage>
        <taxon>Bacteria</taxon>
        <taxon>Bacillati</taxon>
        <taxon>Actinomycetota</taxon>
        <taxon>Actinomycetes</taxon>
        <taxon>Streptosporangiales</taxon>
        <taxon>Streptosporangiaceae</taxon>
        <taxon>Nonomuraea</taxon>
    </lineage>
</organism>
<dbReference type="GO" id="GO:0051213">
    <property type="term" value="F:dioxygenase activity"/>
    <property type="evidence" value="ECO:0007669"/>
    <property type="project" value="UniProtKB-KW"/>
</dbReference>
<evidence type="ECO:0000256" key="3">
    <source>
        <dbReference type="ARBA" id="ARBA00022723"/>
    </source>
</evidence>
<dbReference type="SUPFAM" id="SSF53213">
    <property type="entry name" value="LigB-like"/>
    <property type="match status" value="1"/>
</dbReference>
<dbReference type="PANTHER" id="PTHR30096">
    <property type="entry name" value="4,5-DOPA DIOXYGENASE EXTRADIOL-LIKE PROTEIN"/>
    <property type="match status" value="1"/>
</dbReference>
<evidence type="ECO:0000313" key="8">
    <source>
        <dbReference type="Proteomes" id="UP000824681"/>
    </source>
</evidence>
<comment type="cofactor">
    <cofactor evidence="1">
        <name>Zn(2+)</name>
        <dbReference type="ChEBI" id="CHEBI:29105"/>
    </cofactor>
</comment>
<evidence type="ECO:0000313" key="7">
    <source>
        <dbReference type="EMBL" id="QYC41748.1"/>
    </source>
</evidence>
<evidence type="ECO:0000259" key="6">
    <source>
        <dbReference type="Pfam" id="PF02900"/>
    </source>
</evidence>